<evidence type="ECO:0008006" key="3">
    <source>
        <dbReference type="Google" id="ProtNLM"/>
    </source>
</evidence>
<accession>A0ABQ5R5V2</accession>
<dbReference type="Proteomes" id="UP001144280">
    <property type="component" value="Unassembled WGS sequence"/>
</dbReference>
<comment type="caution">
    <text evidence="1">The sequence shown here is derived from an EMBL/GenBank/DDBJ whole genome shotgun (WGS) entry which is preliminary data.</text>
</comment>
<sequence length="194" mass="21840">MIGVRAEFAELPPVPFELRGDLEWLAKQPAHDQWTINGNATTRLLELLAQCRRARVPLPAAFTLFMATSALQDRVRSSTACFLDLAHAPVPLPHGGGHLVRFLADQQGCLYWYLRVTGDGADHAVVCSGEYYDVADEETADPDPFEIEFCAESFEAFLCRFWLENEIWFATARDTPMPDVGAEYIDLYREKPAE</sequence>
<organism evidence="1 2">
    <name type="scientific">Phytohabitans aurantiacus</name>
    <dbReference type="NCBI Taxonomy" id="3016789"/>
    <lineage>
        <taxon>Bacteria</taxon>
        <taxon>Bacillati</taxon>
        <taxon>Actinomycetota</taxon>
        <taxon>Actinomycetes</taxon>
        <taxon>Micromonosporales</taxon>
        <taxon>Micromonosporaceae</taxon>
    </lineage>
</organism>
<name>A0ABQ5R5V2_9ACTN</name>
<keyword evidence="2" id="KW-1185">Reference proteome</keyword>
<gene>
    <name evidence="1" type="ORF">Pa4123_74400</name>
</gene>
<proteinExistence type="predicted"/>
<protein>
    <recommendedName>
        <fullName evidence="3">SMI1/KNR4 family protein</fullName>
    </recommendedName>
</protein>
<dbReference type="EMBL" id="BSDI01000056">
    <property type="protein sequence ID" value="GLI02162.1"/>
    <property type="molecule type" value="Genomic_DNA"/>
</dbReference>
<evidence type="ECO:0000313" key="1">
    <source>
        <dbReference type="EMBL" id="GLI02162.1"/>
    </source>
</evidence>
<evidence type="ECO:0000313" key="2">
    <source>
        <dbReference type="Proteomes" id="UP001144280"/>
    </source>
</evidence>
<reference evidence="1" key="1">
    <citation type="submission" date="2022-12" db="EMBL/GenBank/DDBJ databases">
        <title>New Phytohabitans aurantiacus sp. RD004123 nov., an actinomycete isolated from soil.</title>
        <authorList>
            <person name="Triningsih D.W."/>
            <person name="Harunari E."/>
            <person name="Igarashi Y."/>
        </authorList>
    </citation>
    <scope>NUCLEOTIDE SEQUENCE</scope>
    <source>
        <strain evidence="1">RD004123</strain>
    </source>
</reference>